<dbReference type="InterPro" id="IPR003593">
    <property type="entry name" value="AAA+_ATPase"/>
</dbReference>
<evidence type="ECO:0000259" key="14">
    <source>
        <dbReference type="PROSITE" id="PS50893"/>
    </source>
</evidence>
<keyword evidence="9 13" id="KW-1133">Transmembrane helix</keyword>
<evidence type="ECO:0000256" key="3">
    <source>
        <dbReference type="ARBA" id="ARBA00022475"/>
    </source>
</evidence>
<dbReference type="SUPFAM" id="SSF52540">
    <property type="entry name" value="P-loop containing nucleoside triphosphate hydrolases"/>
    <property type="match status" value="1"/>
</dbReference>
<dbReference type="PROSITE" id="PS00211">
    <property type="entry name" value="ABC_TRANSPORTER_1"/>
    <property type="match status" value="1"/>
</dbReference>
<dbReference type="Pfam" id="PF00005">
    <property type="entry name" value="ABC_tran"/>
    <property type="match status" value="1"/>
</dbReference>
<proteinExistence type="inferred from homology"/>
<dbReference type="PROSITE" id="PS50893">
    <property type="entry name" value="ABC_TRANSPORTER_2"/>
    <property type="match status" value="1"/>
</dbReference>
<dbReference type="GO" id="GO:0005886">
    <property type="term" value="C:plasma membrane"/>
    <property type="evidence" value="ECO:0007669"/>
    <property type="project" value="UniProtKB-SubCell"/>
</dbReference>
<keyword evidence="4" id="KW-0997">Cell inner membrane</keyword>
<dbReference type="EMBL" id="CP006850">
    <property type="protein sequence ID" value="AHH20232.1"/>
    <property type="molecule type" value="Genomic_DNA"/>
</dbReference>
<feature type="transmembrane region" description="Helical" evidence="13">
    <location>
        <begin position="64"/>
        <end position="86"/>
    </location>
</feature>
<evidence type="ECO:0000256" key="7">
    <source>
        <dbReference type="ARBA" id="ARBA00022840"/>
    </source>
</evidence>
<dbReference type="InterPro" id="IPR011527">
    <property type="entry name" value="ABC1_TM_dom"/>
</dbReference>
<feature type="transmembrane region" description="Helical" evidence="13">
    <location>
        <begin position="166"/>
        <end position="185"/>
    </location>
</feature>
<dbReference type="InterPro" id="IPR027417">
    <property type="entry name" value="P-loop_NTPase"/>
</dbReference>
<evidence type="ECO:0000256" key="5">
    <source>
        <dbReference type="ARBA" id="ARBA00022692"/>
    </source>
</evidence>
<dbReference type="GO" id="GO:0140359">
    <property type="term" value="F:ABC-type transporter activity"/>
    <property type="evidence" value="ECO:0007669"/>
    <property type="project" value="InterPro"/>
</dbReference>
<dbReference type="SUPFAM" id="SSF90123">
    <property type="entry name" value="ABC transporter transmembrane region"/>
    <property type="match status" value="1"/>
</dbReference>
<feature type="transmembrane region" description="Helical" evidence="13">
    <location>
        <begin position="281"/>
        <end position="308"/>
    </location>
</feature>
<comment type="subcellular location">
    <subcellularLocation>
        <location evidence="1">Cell inner membrane</location>
        <topology evidence="1">Multi-pass membrane protein</topology>
    </subcellularLocation>
</comment>
<evidence type="ECO:0000256" key="2">
    <source>
        <dbReference type="ARBA" id="ARBA00022448"/>
    </source>
</evidence>
<reference evidence="16 17" key="1">
    <citation type="journal article" date="2014" name="Appl. Environ. Microbiol.">
        <title>Insights into the Microbial Degradation of Rubber and Gutta-Percha by Analysis of the Complete Genome of Nocardia nova SH22a.</title>
        <authorList>
            <person name="Luo Q."/>
            <person name="Hiessl S."/>
            <person name="Poehlein A."/>
            <person name="Daniel R."/>
            <person name="Steinbuchel A."/>
        </authorList>
    </citation>
    <scope>NUCLEOTIDE SEQUENCE [LARGE SCALE GENOMIC DNA]</scope>
    <source>
        <strain evidence="16">SH22a</strain>
    </source>
</reference>
<evidence type="ECO:0000256" key="11">
    <source>
        <dbReference type="ARBA" id="ARBA00023455"/>
    </source>
</evidence>
<evidence type="ECO:0000313" key="16">
    <source>
        <dbReference type="EMBL" id="AHH20232.1"/>
    </source>
</evidence>
<evidence type="ECO:0000256" key="1">
    <source>
        <dbReference type="ARBA" id="ARBA00004429"/>
    </source>
</evidence>
<sequence>MTDTAAAPQRWELMETLRGAQSGSTALITAIVGGVLQYGGAVVAGAAGGWLAGAAALGRSADRLGPGLTVLVIAVVLATVGSWMNIQYAHAFAFRHQATTRLRVFDGMERSAPRELQGRRTGDLAAVAMGDVETLETFFAHLAPPAVANAVVAVAVLIGLAVVHPIFAVIMLIATVLTLALPLLLSRWANAGGQRLRAELGALNADVVDGVGGLRELVLFGQVESFQRRLADRTERYRTEQLAHGRILGFQSAATDFVMAAAKVSALVAAAVLVSDDRIGLAWAVAAIALIFAALSTVAEIGGVAGMLAPLRASARRVTEIVSQPAQIADTAVAAPEIATPPALRFDTVTFGYLPGRPVLEAVDFEVPAGSTVAVVGRSGAGKSTCVNLLLRFWDPDRGAIRVDGHDLREFPLQRLREVITIVPQDIYLFTGTVADNLRLGRPEATGDDLVAAATAANAHDFIADLPDGYDTQVGERGAHLSGGQRQRLAIARALVTGAPVLIMDEAASNLDSENERAIHTALRTARRGHTTLIVAHRLSTIRSADFVVVLDGGSVVETGTHEELSALPDSHYARLLATQFRDPVEVVAE</sequence>
<dbReference type="FunFam" id="3.40.50.300:FF:000299">
    <property type="entry name" value="ABC transporter ATP-binding protein/permease"/>
    <property type="match status" value="1"/>
</dbReference>
<evidence type="ECO:0000256" key="8">
    <source>
        <dbReference type="ARBA" id="ARBA00022967"/>
    </source>
</evidence>
<dbReference type="AlphaFoldDB" id="W5TLS9"/>
<dbReference type="Gene3D" id="3.40.50.300">
    <property type="entry name" value="P-loop containing nucleotide triphosphate hydrolases"/>
    <property type="match status" value="1"/>
</dbReference>
<keyword evidence="2" id="KW-0813">Transport</keyword>
<organism evidence="16 17">
    <name type="scientific">Nocardia nova SH22a</name>
    <dbReference type="NCBI Taxonomy" id="1415166"/>
    <lineage>
        <taxon>Bacteria</taxon>
        <taxon>Bacillati</taxon>
        <taxon>Actinomycetota</taxon>
        <taxon>Actinomycetes</taxon>
        <taxon>Mycobacteriales</taxon>
        <taxon>Nocardiaceae</taxon>
        <taxon>Nocardia</taxon>
    </lineage>
</organism>
<feature type="transmembrane region" description="Helical" evidence="13">
    <location>
        <begin position="138"/>
        <end position="160"/>
    </location>
</feature>
<dbReference type="Gene3D" id="1.20.1560.10">
    <property type="entry name" value="ABC transporter type 1, transmembrane domain"/>
    <property type="match status" value="1"/>
</dbReference>
<dbReference type="KEGG" id="nno:NONO_c54520"/>
<accession>W5TLS9</accession>
<dbReference type="STRING" id="1415166.NONO_c54520"/>
<comment type="similarity">
    <text evidence="11">Belongs to the ABC transporter superfamily. Siderophore-Fe(3+) uptake transporter (SIUT) (TC 3.A.1.21) family.</text>
</comment>
<evidence type="ECO:0000256" key="6">
    <source>
        <dbReference type="ARBA" id="ARBA00022741"/>
    </source>
</evidence>
<evidence type="ECO:0000256" key="4">
    <source>
        <dbReference type="ARBA" id="ARBA00022519"/>
    </source>
</evidence>
<dbReference type="HOGENOM" id="CLU_000604_84_9_11"/>
<evidence type="ECO:0000256" key="9">
    <source>
        <dbReference type="ARBA" id="ARBA00022989"/>
    </source>
</evidence>
<evidence type="ECO:0000313" key="17">
    <source>
        <dbReference type="Proteomes" id="UP000019150"/>
    </source>
</evidence>
<keyword evidence="5 13" id="KW-0812">Transmembrane</keyword>
<protein>
    <submittedName>
        <fullName evidence="16">ABC transporter, permease/ATP-binding protein</fullName>
    </submittedName>
</protein>
<dbReference type="InterPro" id="IPR003439">
    <property type="entry name" value="ABC_transporter-like_ATP-bd"/>
</dbReference>
<gene>
    <name evidence="16" type="ORF">NONO_c54520</name>
</gene>
<keyword evidence="8" id="KW-1278">Translocase</keyword>
<feature type="transmembrane region" description="Helical" evidence="13">
    <location>
        <begin position="26"/>
        <end position="52"/>
    </location>
</feature>
<dbReference type="PROSITE" id="PS50929">
    <property type="entry name" value="ABC_TM1F"/>
    <property type="match status" value="1"/>
</dbReference>
<evidence type="ECO:0000256" key="13">
    <source>
        <dbReference type="SAM" id="Phobius"/>
    </source>
</evidence>
<dbReference type="InterPro" id="IPR039421">
    <property type="entry name" value="Type_1_exporter"/>
</dbReference>
<dbReference type="InterPro" id="IPR017871">
    <property type="entry name" value="ABC_transporter-like_CS"/>
</dbReference>
<dbReference type="OrthoDB" id="9762778at2"/>
<dbReference type="InterPro" id="IPR036640">
    <property type="entry name" value="ABC1_TM_sf"/>
</dbReference>
<dbReference type="PATRIC" id="fig|1415166.3.peg.5621"/>
<name>W5TLS9_9NOCA</name>
<dbReference type="GO" id="GO:0005524">
    <property type="term" value="F:ATP binding"/>
    <property type="evidence" value="ECO:0007669"/>
    <property type="project" value="UniProtKB-KW"/>
</dbReference>
<evidence type="ECO:0000256" key="12">
    <source>
        <dbReference type="ARBA" id="ARBA00061644"/>
    </source>
</evidence>
<dbReference type="Proteomes" id="UP000019150">
    <property type="component" value="Chromosome"/>
</dbReference>
<dbReference type="PANTHER" id="PTHR24221">
    <property type="entry name" value="ATP-BINDING CASSETTE SUB-FAMILY B"/>
    <property type="match status" value="1"/>
</dbReference>
<dbReference type="SMART" id="SM00382">
    <property type="entry name" value="AAA"/>
    <property type="match status" value="1"/>
</dbReference>
<dbReference type="GO" id="GO:0016887">
    <property type="term" value="F:ATP hydrolysis activity"/>
    <property type="evidence" value="ECO:0007669"/>
    <property type="project" value="InterPro"/>
</dbReference>
<comment type="similarity">
    <text evidence="12">Belongs to the ABC transporter superfamily. Lipid exporter (TC 3.A.1.106) family.</text>
</comment>
<feature type="domain" description="ABC transmembrane type-1" evidence="15">
    <location>
        <begin position="28"/>
        <end position="309"/>
    </location>
</feature>
<dbReference type="eggNOG" id="COG1132">
    <property type="taxonomic scope" value="Bacteria"/>
</dbReference>
<evidence type="ECO:0000259" key="15">
    <source>
        <dbReference type="PROSITE" id="PS50929"/>
    </source>
</evidence>
<keyword evidence="6" id="KW-0547">Nucleotide-binding</keyword>
<keyword evidence="10 13" id="KW-0472">Membrane</keyword>
<keyword evidence="7 16" id="KW-0067">ATP-binding</keyword>
<dbReference type="PANTHER" id="PTHR24221:SF654">
    <property type="entry name" value="ATP-BINDING CASSETTE SUB-FAMILY B MEMBER 6"/>
    <property type="match status" value="1"/>
</dbReference>
<feature type="domain" description="ABC transporter" evidence="14">
    <location>
        <begin position="344"/>
        <end position="578"/>
    </location>
</feature>
<keyword evidence="17" id="KW-1185">Reference proteome</keyword>
<evidence type="ECO:0000256" key="10">
    <source>
        <dbReference type="ARBA" id="ARBA00023136"/>
    </source>
</evidence>
<dbReference type="Pfam" id="PF00664">
    <property type="entry name" value="ABC_membrane"/>
    <property type="match status" value="1"/>
</dbReference>
<keyword evidence="3" id="KW-1003">Cell membrane</keyword>
<dbReference type="RefSeq" id="WP_025351602.1">
    <property type="nucleotide sequence ID" value="NZ_CP006850.1"/>
</dbReference>